<evidence type="ECO:0000313" key="2">
    <source>
        <dbReference type="Proteomes" id="UP000001542"/>
    </source>
</evidence>
<keyword evidence="2" id="KW-1185">Reference proteome</keyword>
<dbReference type="InterPro" id="IPR026906">
    <property type="entry name" value="LRR_5"/>
</dbReference>
<dbReference type="Proteomes" id="UP000001542">
    <property type="component" value="Unassembled WGS sequence"/>
</dbReference>
<organism evidence="1 2">
    <name type="scientific">Trichomonas vaginalis (strain ATCC PRA-98 / G3)</name>
    <dbReference type="NCBI Taxonomy" id="412133"/>
    <lineage>
        <taxon>Eukaryota</taxon>
        <taxon>Metamonada</taxon>
        <taxon>Parabasalia</taxon>
        <taxon>Trichomonadida</taxon>
        <taxon>Trichomonadidae</taxon>
        <taxon>Trichomonas</taxon>
    </lineage>
</organism>
<dbReference type="RefSeq" id="XP_001302666.1">
    <property type="nucleotide sequence ID" value="XM_001302665.1"/>
</dbReference>
<reference evidence="1" key="2">
    <citation type="journal article" date="2007" name="Science">
        <title>Draft genome sequence of the sexually transmitted pathogen Trichomonas vaginalis.</title>
        <authorList>
            <person name="Carlton J.M."/>
            <person name="Hirt R.P."/>
            <person name="Silva J.C."/>
            <person name="Delcher A.L."/>
            <person name="Schatz M."/>
            <person name="Zhao Q."/>
            <person name="Wortman J.R."/>
            <person name="Bidwell S.L."/>
            <person name="Alsmark U.C.M."/>
            <person name="Besteiro S."/>
            <person name="Sicheritz-Ponten T."/>
            <person name="Noel C.J."/>
            <person name="Dacks J.B."/>
            <person name="Foster P.G."/>
            <person name="Simillion C."/>
            <person name="Van de Peer Y."/>
            <person name="Miranda-Saavedra D."/>
            <person name="Barton G.J."/>
            <person name="Westrop G.D."/>
            <person name="Mueller S."/>
            <person name="Dessi D."/>
            <person name="Fiori P.L."/>
            <person name="Ren Q."/>
            <person name="Paulsen I."/>
            <person name="Zhang H."/>
            <person name="Bastida-Corcuera F.D."/>
            <person name="Simoes-Barbosa A."/>
            <person name="Brown M.T."/>
            <person name="Hayes R.D."/>
            <person name="Mukherjee M."/>
            <person name="Okumura C.Y."/>
            <person name="Schneider R."/>
            <person name="Smith A.J."/>
            <person name="Vanacova S."/>
            <person name="Villalvazo M."/>
            <person name="Haas B.J."/>
            <person name="Pertea M."/>
            <person name="Feldblyum T.V."/>
            <person name="Utterback T.R."/>
            <person name="Shu C.L."/>
            <person name="Osoegawa K."/>
            <person name="de Jong P.J."/>
            <person name="Hrdy I."/>
            <person name="Horvathova L."/>
            <person name="Zubacova Z."/>
            <person name="Dolezal P."/>
            <person name="Malik S.B."/>
            <person name="Logsdon J.M. Jr."/>
            <person name="Henze K."/>
            <person name="Gupta A."/>
            <person name="Wang C.C."/>
            <person name="Dunne R.L."/>
            <person name="Upcroft J.A."/>
            <person name="Upcroft P."/>
            <person name="White O."/>
            <person name="Salzberg S.L."/>
            <person name="Tang P."/>
            <person name="Chiu C.-H."/>
            <person name="Lee Y.-S."/>
            <person name="Embley T.M."/>
            <person name="Coombs G.H."/>
            <person name="Mottram J.C."/>
            <person name="Tachezy J."/>
            <person name="Fraser-Liggett C.M."/>
            <person name="Johnson P.J."/>
        </authorList>
    </citation>
    <scope>NUCLEOTIDE SEQUENCE [LARGE SCALE GENOMIC DNA]</scope>
    <source>
        <strain evidence="1">G3</strain>
    </source>
</reference>
<dbReference type="PANTHER" id="PTHR45661:SF3">
    <property type="entry name" value="IG-LIKE DOMAIN-CONTAINING PROTEIN"/>
    <property type="match status" value="1"/>
</dbReference>
<dbReference type="EMBL" id="DS114171">
    <property type="protein sequence ID" value="EAX89736.1"/>
    <property type="molecule type" value="Genomic_DNA"/>
</dbReference>
<dbReference type="KEGG" id="tva:4747413"/>
<dbReference type="Gene3D" id="3.80.10.10">
    <property type="entry name" value="Ribonuclease Inhibitor"/>
    <property type="match status" value="3"/>
</dbReference>
<sequence length="488" mass="56125">MFDRCLYSSDYKRLIGVFPFVKVTTLHDSLEEIGEFSFYKSSIKSVIIPSSVKRIKRYAFFKSNIENVAFPEDSMLEIIEEYSFSYCLELFELNLSLLQNLEAIQPYAFYATLLRKFAFPENDVFTEINPSFQGFVSIEIPSQIQFIYDNAFPVGYSSSSSSYYYSVLSEVKFKGNSELIYIGKYSFTSFISEIEIPNSTLKIDDYAFCNCPCLQYVIIPEDSSLTYIGYQAFGGCNLKEIFIPKYLNNISFGAFGFKHTLNIKISPLNKYFYADDNYLYSNRNQTIIQCLKIEMNSTIPLYVKELGSELFKNSILEEIFIPKNITVIHNSTFQYSSLKIVKFEEGSQLQEIPSMTFAYTKISNFFVPKFVSKIGDRAFYYSSIENISFENGSQLLEISDSAFEYCKITNILLPSALNYIGNNAFYQCNTLSNINFCERSQLRVIGNNSFAYNNISSILIPSSVQVINDSAFYQCNFWLVLHLRIIAT</sequence>
<dbReference type="PANTHER" id="PTHR45661">
    <property type="entry name" value="SURFACE ANTIGEN"/>
    <property type="match status" value="1"/>
</dbReference>
<protein>
    <submittedName>
        <fullName evidence="1">Surface antigen Bsp, putative</fullName>
    </submittedName>
</protein>
<proteinExistence type="predicted"/>
<dbReference type="Pfam" id="PF13306">
    <property type="entry name" value="LRR_5"/>
    <property type="match status" value="3"/>
</dbReference>
<dbReference type="InterPro" id="IPR032675">
    <property type="entry name" value="LRR_dom_sf"/>
</dbReference>
<dbReference type="InParanoid" id="A2FZD0"/>
<dbReference type="AlphaFoldDB" id="A2FZD0"/>
<evidence type="ECO:0000313" key="1">
    <source>
        <dbReference type="EMBL" id="EAX89736.1"/>
    </source>
</evidence>
<name>A2FZD0_TRIV3</name>
<dbReference type="VEuPathDB" id="TrichDB:TVAG_283370"/>
<dbReference type="VEuPathDB" id="TrichDB:TVAGG3_0795190"/>
<reference evidence="1" key="1">
    <citation type="submission" date="2006-10" db="EMBL/GenBank/DDBJ databases">
        <authorList>
            <person name="Amadeo P."/>
            <person name="Zhao Q."/>
            <person name="Wortman J."/>
            <person name="Fraser-Liggett C."/>
            <person name="Carlton J."/>
        </authorList>
    </citation>
    <scope>NUCLEOTIDE SEQUENCE</scope>
    <source>
        <strain evidence="1">G3</strain>
    </source>
</reference>
<dbReference type="STRING" id="5722.A2FZD0"/>
<dbReference type="InterPro" id="IPR053139">
    <property type="entry name" value="Surface_bspA-like"/>
</dbReference>
<accession>A2FZD0</accession>
<gene>
    <name evidence="1" type="ORF">TVAG_137450</name>
</gene>